<keyword evidence="4" id="KW-1185">Reference proteome</keyword>
<evidence type="ECO:0000313" key="4">
    <source>
        <dbReference type="Proteomes" id="UP000282759"/>
    </source>
</evidence>
<dbReference type="Pfam" id="PF00436">
    <property type="entry name" value="SSB"/>
    <property type="match status" value="1"/>
</dbReference>
<keyword evidence="1 2" id="KW-0238">DNA-binding</keyword>
<evidence type="ECO:0000256" key="2">
    <source>
        <dbReference type="PROSITE-ProRule" id="PRU00252"/>
    </source>
</evidence>
<dbReference type="InterPro" id="IPR000424">
    <property type="entry name" value="Primosome_PriB/ssb"/>
</dbReference>
<reference evidence="3 4" key="1">
    <citation type="submission" date="2019-01" db="EMBL/GenBank/DDBJ databases">
        <authorList>
            <person name="Chen W.-M."/>
        </authorList>
    </citation>
    <scope>NUCLEOTIDE SEQUENCE [LARGE SCALE GENOMIC DNA]</scope>
    <source>
        <strain evidence="3 4">YBJ-36</strain>
    </source>
</reference>
<dbReference type="GO" id="GO:0003697">
    <property type="term" value="F:single-stranded DNA binding"/>
    <property type="evidence" value="ECO:0007669"/>
    <property type="project" value="InterPro"/>
</dbReference>
<dbReference type="PROSITE" id="PS50935">
    <property type="entry name" value="SSB"/>
    <property type="match status" value="1"/>
</dbReference>
<dbReference type="EMBL" id="SACK01000001">
    <property type="protein sequence ID" value="RVU02448.1"/>
    <property type="molecule type" value="Genomic_DNA"/>
</dbReference>
<sequence length="129" mass="14944">MLDFINLINYPMFSNSGINRVFLAGTIVKDPRFHKNTCYHDMVCFQLVTHEQYPGNGKMVDHFETHYIKVPSSILSFELFKDQTVHVEGKIHTESFTDLQNIRRYKTEIIASRVVMLTSLEVTKMATAL</sequence>
<evidence type="ECO:0000256" key="1">
    <source>
        <dbReference type="ARBA" id="ARBA00023125"/>
    </source>
</evidence>
<evidence type="ECO:0000313" key="3">
    <source>
        <dbReference type="EMBL" id="RVU02448.1"/>
    </source>
</evidence>
<proteinExistence type="predicted"/>
<dbReference type="Gene3D" id="2.40.50.140">
    <property type="entry name" value="Nucleic acid-binding proteins"/>
    <property type="match status" value="1"/>
</dbReference>
<evidence type="ECO:0008006" key="5">
    <source>
        <dbReference type="Google" id="ProtNLM"/>
    </source>
</evidence>
<comment type="caution">
    <text evidence="3">The sequence shown here is derived from an EMBL/GenBank/DDBJ whole genome shotgun (WGS) entry which is preliminary data.</text>
</comment>
<dbReference type="AlphaFoldDB" id="A0A3S2X0C2"/>
<organism evidence="3 4">
    <name type="scientific">Mucilaginibacter limnophilus</name>
    <dbReference type="NCBI Taxonomy" id="1932778"/>
    <lineage>
        <taxon>Bacteria</taxon>
        <taxon>Pseudomonadati</taxon>
        <taxon>Bacteroidota</taxon>
        <taxon>Sphingobacteriia</taxon>
        <taxon>Sphingobacteriales</taxon>
        <taxon>Sphingobacteriaceae</taxon>
        <taxon>Mucilaginibacter</taxon>
    </lineage>
</organism>
<dbReference type="Proteomes" id="UP000282759">
    <property type="component" value="Unassembled WGS sequence"/>
</dbReference>
<protein>
    <recommendedName>
        <fullName evidence="5">Single-stranded DNA-binding protein</fullName>
    </recommendedName>
</protein>
<gene>
    <name evidence="3" type="ORF">EOD41_00475</name>
</gene>
<dbReference type="InterPro" id="IPR012340">
    <property type="entry name" value="NA-bd_OB-fold"/>
</dbReference>
<dbReference type="SUPFAM" id="SSF50249">
    <property type="entry name" value="Nucleic acid-binding proteins"/>
    <property type="match status" value="1"/>
</dbReference>
<name>A0A3S2X0C2_9SPHI</name>
<accession>A0A3S2X0C2</accession>